<keyword evidence="2 5" id="KW-0812">Transmembrane</keyword>
<dbReference type="EMBL" id="JAUZVZ010000016">
    <property type="protein sequence ID" value="MDP4536904.1"/>
    <property type="molecule type" value="Genomic_DNA"/>
</dbReference>
<feature type="transmembrane region" description="Helical" evidence="5">
    <location>
        <begin position="172"/>
        <end position="194"/>
    </location>
</feature>
<keyword evidence="7" id="KW-1185">Reference proteome</keyword>
<dbReference type="RefSeq" id="WP_305894169.1">
    <property type="nucleotide sequence ID" value="NZ_JAUZVZ010000016.1"/>
</dbReference>
<dbReference type="Pfam" id="PF01943">
    <property type="entry name" value="Polysacc_synt"/>
    <property type="match status" value="1"/>
</dbReference>
<feature type="transmembrane region" description="Helical" evidence="5">
    <location>
        <begin position="117"/>
        <end position="138"/>
    </location>
</feature>
<dbReference type="PANTHER" id="PTHR43424:SF1">
    <property type="entry name" value="LOCUS PUTATIVE PROTEIN 1-RELATED"/>
    <property type="match status" value="1"/>
</dbReference>
<reference evidence="6 7" key="1">
    <citation type="submission" date="2023-08" db="EMBL/GenBank/DDBJ databases">
        <authorList>
            <person name="Joshi A."/>
            <person name="Thite S."/>
        </authorList>
    </citation>
    <scope>NUCLEOTIDE SEQUENCE [LARGE SCALE GENOMIC DNA]</scope>
    <source>
        <strain evidence="6 7">AC40</strain>
    </source>
</reference>
<proteinExistence type="predicted"/>
<feature type="transmembrane region" description="Helical" evidence="5">
    <location>
        <begin position="356"/>
        <end position="380"/>
    </location>
</feature>
<feature type="transmembrane region" description="Helical" evidence="5">
    <location>
        <begin position="150"/>
        <end position="166"/>
    </location>
</feature>
<evidence type="ECO:0000256" key="5">
    <source>
        <dbReference type="SAM" id="Phobius"/>
    </source>
</evidence>
<feature type="transmembrane region" description="Helical" evidence="5">
    <location>
        <begin position="88"/>
        <end position="111"/>
    </location>
</feature>
<keyword evidence="4 5" id="KW-0472">Membrane</keyword>
<dbReference type="CDD" id="cd13128">
    <property type="entry name" value="MATE_Wzx_like"/>
    <property type="match status" value="1"/>
</dbReference>
<dbReference type="InterPro" id="IPR052556">
    <property type="entry name" value="PolySynth_Transporter"/>
</dbReference>
<feature type="transmembrane region" description="Helical" evidence="5">
    <location>
        <begin position="44"/>
        <end position="67"/>
    </location>
</feature>
<evidence type="ECO:0000256" key="3">
    <source>
        <dbReference type="ARBA" id="ARBA00022989"/>
    </source>
</evidence>
<dbReference type="InterPro" id="IPR002797">
    <property type="entry name" value="Polysacc_synth"/>
</dbReference>
<feature type="transmembrane region" description="Helical" evidence="5">
    <location>
        <begin position="214"/>
        <end position="232"/>
    </location>
</feature>
<accession>A0ABT9H1F2</accession>
<evidence type="ECO:0000256" key="2">
    <source>
        <dbReference type="ARBA" id="ARBA00022692"/>
    </source>
</evidence>
<comment type="subcellular location">
    <subcellularLocation>
        <location evidence="1">Membrane</location>
        <topology evidence="1">Multi-pass membrane protein</topology>
    </subcellularLocation>
</comment>
<evidence type="ECO:0000256" key="4">
    <source>
        <dbReference type="ARBA" id="ARBA00023136"/>
    </source>
</evidence>
<dbReference type="PANTHER" id="PTHR43424">
    <property type="entry name" value="LOCUS PUTATIVE PROTEIN 1-RELATED"/>
    <property type="match status" value="1"/>
</dbReference>
<dbReference type="Proteomes" id="UP001231616">
    <property type="component" value="Unassembled WGS sequence"/>
</dbReference>
<feature type="transmembrane region" description="Helical" evidence="5">
    <location>
        <begin position="297"/>
        <end position="319"/>
    </location>
</feature>
<name>A0ABT9H1F2_9GAMM</name>
<keyword evidence="3 5" id="KW-1133">Transmembrane helix</keyword>
<feature type="transmembrane region" description="Helical" evidence="5">
    <location>
        <begin position="325"/>
        <end position="344"/>
    </location>
</feature>
<feature type="transmembrane region" description="Helical" evidence="5">
    <location>
        <begin position="386"/>
        <end position="407"/>
    </location>
</feature>
<feature type="transmembrane region" description="Helical" evidence="5">
    <location>
        <begin position="20"/>
        <end position="38"/>
    </location>
</feature>
<comment type="caution">
    <text evidence="6">The sequence shown here is derived from an EMBL/GenBank/DDBJ whole genome shotgun (WGS) entry which is preliminary data.</text>
</comment>
<evidence type="ECO:0000313" key="6">
    <source>
        <dbReference type="EMBL" id="MDP4536904.1"/>
    </source>
</evidence>
<evidence type="ECO:0000313" key="7">
    <source>
        <dbReference type="Proteomes" id="UP001231616"/>
    </source>
</evidence>
<sequence>MNPLLKKVLANTSWLASEKVITMAANLLVALLLARSLNPEGYGSLSYLLAIIALVGPLTSLGLNAIITRELVNQPERNDAIMATASGFRLLGAGVGTALCLILAVTGWGLSGAVDQWAMAMLALANLLTAFHVIEFWFQAHVAAKAVARMRVSVIVLFSIAKIIAALSGAGLLLICGLFALEMACIGIGFMLIYRRAQGAIQWNELDASYGLQLLKQGFWLVLSGIAAVIYLKVDQVMLAQMVNREAVGVYAVAARLSEVWYFFATAIAISLFPALLKLKQTNPDRYQQRLQQICDVLFVAALVLAIGITLIATPLVRILFGQDYLPAAAILTIHIWGSVFIYMRALVSKWLIAEHLLAFSLVSHGLGALINIAANWYLIPLYGGIGAAWATILSYLVASYIAFWFASSTRPIAKVMTRSLLLPFTLGYRYWR</sequence>
<feature type="transmembrane region" description="Helical" evidence="5">
    <location>
        <begin position="260"/>
        <end position="277"/>
    </location>
</feature>
<protein>
    <submittedName>
        <fullName evidence="6">Flippase</fullName>
    </submittedName>
</protein>
<organism evidence="6 7">
    <name type="scientific">Alkalimonas collagenimarina</name>
    <dbReference type="NCBI Taxonomy" id="400390"/>
    <lineage>
        <taxon>Bacteria</taxon>
        <taxon>Pseudomonadati</taxon>
        <taxon>Pseudomonadota</taxon>
        <taxon>Gammaproteobacteria</taxon>
        <taxon>Alkalimonas</taxon>
    </lineage>
</organism>
<gene>
    <name evidence="6" type="ORF">Q3O60_11940</name>
</gene>
<evidence type="ECO:0000256" key="1">
    <source>
        <dbReference type="ARBA" id="ARBA00004141"/>
    </source>
</evidence>